<proteinExistence type="inferred from homology"/>
<keyword evidence="4" id="KW-1133">Transmembrane helix</keyword>
<feature type="compositionally biased region" description="Polar residues" evidence="3">
    <location>
        <begin position="1644"/>
        <end position="1671"/>
    </location>
</feature>
<evidence type="ECO:0000256" key="3">
    <source>
        <dbReference type="SAM" id="MobiDB-lite"/>
    </source>
</evidence>
<protein>
    <submittedName>
        <fullName evidence="6">Neuroligin-4, Y-linked</fullName>
    </submittedName>
</protein>
<feature type="transmembrane region" description="Helical" evidence="4">
    <location>
        <begin position="174"/>
        <end position="200"/>
    </location>
</feature>
<feature type="region of interest" description="Disordered" evidence="3">
    <location>
        <begin position="1093"/>
        <end position="1116"/>
    </location>
</feature>
<evidence type="ECO:0000313" key="6">
    <source>
        <dbReference type="EMBL" id="MDE50178.1"/>
    </source>
</evidence>
<feature type="region of interest" description="Disordered" evidence="3">
    <location>
        <begin position="1639"/>
        <end position="1671"/>
    </location>
</feature>
<evidence type="ECO:0000256" key="2">
    <source>
        <dbReference type="ARBA" id="ARBA00023180"/>
    </source>
</evidence>
<dbReference type="EMBL" id="GGYP01005407">
    <property type="protein sequence ID" value="MDE50178.1"/>
    <property type="molecule type" value="Transcribed_RNA"/>
</dbReference>
<dbReference type="InterPro" id="IPR029058">
    <property type="entry name" value="AB_hydrolase_fold"/>
</dbReference>
<feature type="transmembrane region" description="Helical" evidence="4">
    <location>
        <begin position="1612"/>
        <end position="1634"/>
    </location>
</feature>
<dbReference type="Gene3D" id="3.40.50.1820">
    <property type="entry name" value="alpha/beta hydrolase"/>
    <property type="match status" value="1"/>
</dbReference>
<feature type="region of interest" description="Disordered" evidence="3">
    <location>
        <begin position="1536"/>
        <end position="1591"/>
    </location>
</feature>
<evidence type="ECO:0000256" key="1">
    <source>
        <dbReference type="ARBA" id="ARBA00005964"/>
    </source>
</evidence>
<gene>
    <name evidence="6" type="primary">NLGN4Y</name>
    <name evidence="6" type="ORF">g.12212</name>
</gene>
<keyword evidence="4" id="KW-0472">Membrane</keyword>
<feature type="compositionally biased region" description="Low complexity" evidence="3">
    <location>
        <begin position="1555"/>
        <end position="1564"/>
    </location>
</feature>
<feature type="compositionally biased region" description="Low complexity" evidence="3">
    <location>
        <begin position="1908"/>
        <end position="1923"/>
    </location>
</feature>
<feature type="compositionally biased region" description="Polar residues" evidence="3">
    <location>
        <begin position="1784"/>
        <end position="1815"/>
    </location>
</feature>
<dbReference type="InterPro" id="IPR002018">
    <property type="entry name" value="CarbesteraseB"/>
</dbReference>
<feature type="region of interest" description="Disordered" evidence="3">
    <location>
        <begin position="1784"/>
        <end position="1825"/>
    </location>
</feature>
<feature type="compositionally biased region" description="Low complexity" evidence="3">
    <location>
        <begin position="278"/>
        <end position="293"/>
    </location>
</feature>
<accession>A0A6G1SIE4</accession>
<feature type="region of interest" description="Disordered" evidence="3">
    <location>
        <begin position="864"/>
        <end position="897"/>
    </location>
</feature>
<dbReference type="Pfam" id="PF00135">
    <property type="entry name" value="COesterase"/>
    <property type="match status" value="1"/>
</dbReference>
<feature type="region of interest" description="Disordered" evidence="3">
    <location>
        <begin position="321"/>
        <end position="352"/>
    </location>
</feature>
<feature type="region of interest" description="Disordered" evidence="3">
    <location>
        <begin position="591"/>
        <end position="612"/>
    </location>
</feature>
<organism evidence="6">
    <name type="scientific">Aceria tosichella</name>
    <name type="common">wheat curl mite</name>
    <dbReference type="NCBI Taxonomy" id="561515"/>
    <lineage>
        <taxon>Eukaryota</taxon>
        <taxon>Metazoa</taxon>
        <taxon>Ecdysozoa</taxon>
        <taxon>Arthropoda</taxon>
        <taxon>Chelicerata</taxon>
        <taxon>Arachnida</taxon>
        <taxon>Acari</taxon>
        <taxon>Acariformes</taxon>
        <taxon>Trombidiformes</taxon>
        <taxon>Prostigmata</taxon>
        <taxon>Eupodina</taxon>
        <taxon>Eriophyoidea</taxon>
        <taxon>Eriophyidae</taxon>
        <taxon>Eriophyinae</taxon>
        <taxon>Aceriini</taxon>
        <taxon>Aceria</taxon>
    </lineage>
</organism>
<evidence type="ECO:0000259" key="5">
    <source>
        <dbReference type="Pfam" id="PF00135"/>
    </source>
</evidence>
<feature type="compositionally biased region" description="Low complexity" evidence="3">
    <location>
        <begin position="1843"/>
        <end position="1875"/>
    </location>
</feature>
<feature type="region of interest" description="Disordered" evidence="3">
    <location>
        <begin position="410"/>
        <end position="454"/>
    </location>
</feature>
<feature type="compositionally biased region" description="Low complexity" evidence="3">
    <location>
        <begin position="869"/>
        <end position="879"/>
    </location>
</feature>
<dbReference type="SUPFAM" id="SSF53474">
    <property type="entry name" value="alpha/beta-Hydrolases"/>
    <property type="match status" value="1"/>
</dbReference>
<reference evidence="6" key="1">
    <citation type="submission" date="2018-10" db="EMBL/GenBank/DDBJ databases">
        <title>Transcriptome assembly of Aceria tosichella (Wheat curl mite) Type 2.</title>
        <authorList>
            <person name="Scully E.D."/>
            <person name="Geib S.M."/>
            <person name="Palmer N.A."/>
            <person name="Gupta A.K."/>
            <person name="Sarath G."/>
            <person name="Tatineni S."/>
        </authorList>
    </citation>
    <scope>NUCLEOTIDE SEQUENCE</scope>
    <source>
        <strain evidence="6">LincolnNE</strain>
    </source>
</reference>
<keyword evidence="4" id="KW-0812">Transmembrane</keyword>
<evidence type="ECO:0000256" key="4">
    <source>
        <dbReference type="SAM" id="Phobius"/>
    </source>
</evidence>
<dbReference type="PANTHER" id="PTHR43903">
    <property type="entry name" value="NEUROLIGIN"/>
    <property type="match status" value="1"/>
</dbReference>
<feature type="compositionally biased region" description="Polar residues" evidence="3">
    <location>
        <begin position="1581"/>
        <end position="1591"/>
    </location>
</feature>
<feature type="region of interest" description="Disordered" evidence="3">
    <location>
        <begin position="1843"/>
        <end position="1926"/>
    </location>
</feature>
<feature type="domain" description="Carboxylesterase type B" evidence="5">
    <location>
        <begin position="236"/>
        <end position="661"/>
    </location>
</feature>
<keyword evidence="2" id="KW-0325">Glycoprotein</keyword>
<feature type="region of interest" description="Disordered" evidence="3">
    <location>
        <begin position="37"/>
        <end position="60"/>
    </location>
</feature>
<name>A0A6G1SIE4_9ACAR</name>
<comment type="similarity">
    <text evidence="1">Belongs to the type-B carboxylesterase/lipase family.</text>
</comment>
<feature type="region of interest" description="Disordered" evidence="3">
    <location>
        <begin position="277"/>
        <end position="301"/>
    </location>
</feature>
<dbReference type="InterPro" id="IPR051093">
    <property type="entry name" value="Neuroligin/BSAL"/>
</dbReference>
<sequence>MKRSAAARRKRDLNESQTGGGDVCRWLDCDLAPSERAQLNSGSPTAGPCEDSGCTRSPRTDVIGPEIWPLVNWRRRRRRRRQLSWSRRCWSRPTALSSSAIVDQYETNQEAIGALASRAGDTRTTLDDCHANARAGAHKRTCTGPYVEAPNSLSSTRRPVASRRRPCSQQLSPTGLLTFLLACLGFFHYYLVAFALLALATHIVSDDANSVIIKSHQGQLFRGLRLSTQTTTRDDGERQSFTSPKADVVAFLGVRYASPPVKRLRFMPPTPFNYAKQTAASRTTTTGSRSSGGNQIPGQVHDMRQFGPICMQRFPMEPTREQAWPTTTTTTPTGGGHQQQQHQHRSNSGPADWRAHRAELQLGLMERLLAPGLYRSWRPIVRKLTSRFVQSEDCLNLNIYTPIEALEQHKGPQHSFDQDEMAAGSVSADQANVTQADAPPLAAPSAVNSTTNQHQQQDRDLPVLVLIHGHSFDFGAGSALDGRWFAQNNRVVVITLNYRLHMLGFPPRLASGARTNLGLLDQVAALHWIQANVRSFGGSPTKITLMGSKRGAIFVHLLMLSPLAKGLFQRAVLEDGTALSPVIANNLALNGLGSPNSRDHGPTKQQQQQQVAASQQHLRLLAQLNDCPAATGAADEEPRTNLGPAMMIECLKTKPAEIVMRHLPVELIDSSRPASAISGIPLALRWIQPMEQALDLLIKEELKSQLDDNTTTNSTTTTTVHQNPDYSRRNELEQLKRLFASARADQTAALVEAHQLDRLIGLMINRFVQVPASALHSTVGASGGDEDSSRLVGLLSELLGAIYLPSNKTLPIGPVFAPQLEPGLILAAGAAANELDLADSMLQRSSLFNRRDLLIGLTHPLVDFNQGESSSPQSPSSDSNYEEEHHDDDDDDTALPLVPGFASRKSLELGLSEEQAIGQVNLFVRSFYRYHQQEISNSIISQYLSRKSGLRPTAGAARGMEESIGAAGAGVGASSTSAAGQQHAARLQKQQFLANAMRTLYRDSLVDVPLIKSGLIHSLQQLELLADLFVGKQLSQMELLRQDENHDEEQLEQLMDESWLETEFYKFAKSYYQRPALWPIHLLRSSAAANNNTTSDFVSGQDPHLRAPSSPENQKVGPRSTFLFQFAADRLDWLQRLRATISRLESRVSSRLTGDRSVRAILVKMLDELTGASWTAAGKNNKFRCSFSSLFDDDDYNDDAHELTGTGRGSITGEGATLYGTFKRWLCRRMANEKLANFVETGNVNFGSIQRTSSSPRPKEMLERQLERAECGSADVGSLKDTKLSPTSARQQVQTSVEAGQDDHDLVQLDEQNYGNNNYENSSTFEMILDLDNGSSDTPAANKPAKSSRLCSQLIQALAFEELADEGADSQDQTDVAANGENDDSELDKWTVFNVFSQQLASLFASRKDHSTNRWWWSMDSFISSANSNSQLREAFDGKVAFWANFVNALNCSKTQPIGASSLSLFSHANSTLLNMNLNQNCQLAGGIRTASSVLQSMGGRIKQELSQRVRAWRRLRAKSQSSNQWRNQLAVVTNLSSSQNHHSPRMANMSNNHQQDQQQQQRQTSHLEGGPELSVASEPGSGSLSGSWLTVDTPNGPRSRFFNRQLPAGTVWLFGGLALAAISVLLVGSLVVLRRHWRKRQRQSTAPENQTNNDGITHTGSQLEQAPTGWNSNGLQLDVSDFLVGETLAPSPADESHQLHHNGLALAPQQQQQPQTSFIQCDPMSFNTNYNTLDRDSEKVSASAVCETDLNALCNEHRNQQPQQQQSDQVNELILGRCGRPHTSTHLVQQQEASTATNHGDPNTDQLKPSQSQPAPAPLNLADENHHLPTCNLMLMQKQHQQQLLLSSSSETTTTTNTQRARSSVSLVSGSTNSRRPATVAGGKKRVKISDPRRRPTAGVSYDESTVVGYDNNDNGNINDVDGGTDEAQGPRLVELAAHQVQLIDGDGGSGRERDASSSRQHYCPIHRSGSNLNLVQSTSGQQLVIDDATKFQLLNGHHSLMRHYSHNGNGGTTSHHRALALSETYLDESGYTMNGLQQQLNNPPHHHHHHQHQVYAARNIEPQHQHQHQRQQR</sequence>